<accession>A0A401JBT8</accession>
<dbReference type="RefSeq" id="WP_124703986.1">
    <property type="nucleotide sequence ID" value="NZ_BGOW01000006.1"/>
</dbReference>
<gene>
    <name evidence="1" type="ORF">SFMTTN_0959</name>
</gene>
<dbReference type="OrthoDB" id="6088517at2"/>
<name>A0A401JBT8_9PROT</name>
<comment type="caution">
    <text evidence="1">The sequence shown here is derived from an EMBL/GenBank/DDBJ whole genome shotgun (WGS) entry which is preliminary data.</text>
</comment>
<organism evidence="1 2">
    <name type="scientific">Sulfuriferula multivorans</name>
    <dbReference type="NCBI Taxonomy" id="1559896"/>
    <lineage>
        <taxon>Bacteria</taxon>
        <taxon>Pseudomonadati</taxon>
        <taxon>Pseudomonadota</taxon>
        <taxon>Betaproteobacteria</taxon>
        <taxon>Nitrosomonadales</taxon>
        <taxon>Sulfuricellaceae</taxon>
        <taxon>Sulfuriferula</taxon>
    </lineage>
</organism>
<dbReference type="EMBL" id="BGOW01000006">
    <property type="protein sequence ID" value="GBL45155.1"/>
    <property type="molecule type" value="Genomic_DNA"/>
</dbReference>
<dbReference type="AlphaFoldDB" id="A0A401JBT8"/>
<dbReference type="Proteomes" id="UP000286806">
    <property type="component" value="Unassembled WGS sequence"/>
</dbReference>
<sequence>MSNHPLFDHNRVILSHYDSYSAALVFARYGASILATTPLPQSAAPMPAPGDVTELHDPGAVLAAIVAQAGLDPAQLRLDEGFQEWMSSDSGPIRLHLVRFTTLDTPRQAIEPLGGVFKSISEMRGLPMIELNLMRQIFNLTMGG</sequence>
<protein>
    <submittedName>
        <fullName evidence="1">Uncharacterized protein</fullName>
    </submittedName>
</protein>
<proteinExistence type="predicted"/>
<evidence type="ECO:0000313" key="1">
    <source>
        <dbReference type="EMBL" id="GBL45155.1"/>
    </source>
</evidence>
<keyword evidence="2" id="KW-1185">Reference proteome</keyword>
<reference evidence="1 2" key="1">
    <citation type="journal article" date="2019" name="Front. Microbiol.">
        <title>Genomes of Neutrophilic Sulfur-Oxidizing Chemolithoautotrophs Representing 9 Proteobacterial Species From 8 Genera.</title>
        <authorList>
            <person name="Watanabe T."/>
            <person name="Kojima H."/>
            <person name="Umezawa K."/>
            <person name="Hori C."/>
            <person name="Takasuka T.E."/>
            <person name="Kato Y."/>
            <person name="Fukui M."/>
        </authorList>
    </citation>
    <scope>NUCLEOTIDE SEQUENCE [LARGE SCALE GENOMIC DNA]</scope>
    <source>
        <strain evidence="1 2">TTN</strain>
    </source>
</reference>
<evidence type="ECO:0000313" key="2">
    <source>
        <dbReference type="Proteomes" id="UP000286806"/>
    </source>
</evidence>